<accession>A0A1I3PAR9</accession>
<keyword evidence="3" id="KW-1185">Reference proteome</keyword>
<gene>
    <name evidence="2" type="ORF">SAMN04487991_1612</name>
</gene>
<evidence type="ECO:0000313" key="2">
    <source>
        <dbReference type="EMBL" id="SFJ18437.1"/>
    </source>
</evidence>
<evidence type="ECO:0000256" key="1">
    <source>
        <dbReference type="SAM" id="SignalP"/>
    </source>
</evidence>
<feature type="signal peptide" evidence="1">
    <location>
        <begin position="1"/>
        <end position="20"/>
    </location>
</feature>
<reference evidence="3" key="1">
    <citation type="submission" date="2016-10" db="EMBL/GenBank/DDBJ databases">
        <authorList>
            <person name="Varghese N."/>
            <person name="Submissions S."/>
        </authorList>
    </citation>
    <scope>NUCLEOTIDE SEQUENCE [LARGE SCALE GENOMIC DNA]</scope>
    <source>
        <strain evidence="3">DSM 26471</strain>
    </source>
</reference>
<dbReference type="RefSeq" id="WP_281245292.1">
    <property type="nucleotide sequence ID" value="NZ_FORH01000002.1"/>
</dbReference>
<keyword evidence="1" id="KW-0732">Signal</keyword>
<proteinExistence type="predicted"/>
<dbReference type="Proteomes" id="UP000199630">
    <property type="component" value="Unassembled WGS sequence"/>
</dbReference>
<dbReference type="AlphaFoldDB" id="A0A1I3PAR9"/>
<organism evidence="2 3">
    <name type="scientific">Celeribacter neptunius</name>
    <dbReference type="NCBI Taxonomy" id="588602"/>
    <lineage>
        <taxon>Bacteria</taxon>
        <taxon>Pseudomonadati</taxon>
        <taxon>Pseudomonadota</taxon>
        <taxon>Alphaproteobacteria</taxon>
        <taxon>Rhodobacterales</taxon>
        <taxon>Roseobacteraceae</taxon>
        <taxon>Celeribacter</taxon>
    </lineage>
</organism>
<sequence length="44" mass="4571">MKNFAVIAVLAACFTASLYAESVKTNAKADSAADAMAPEIPRDP</sequence>
<evidence type="ECO:0000313" key="3">
    <source>
        <dbReference type="Proteomes" id="UP000199630"/>
    </source>
</evidence>
<dbReference type="EMBL" id="FORH01000002">
    <property type="protein sequence ID" value="SFJ18437.1"/>
    <property type="molecule type" value="Genomic_DNA"/>
</dbReference>
<feature type="chain" id="PRO_5011739164" evidence="1">
    <location>
        <begin position="21"/>
        <end position="44"/>
    </location>
</feature>
<protein>
    <submittedName>
        <fullName evidence="2">Uncharacterized protein</fullName>
    </submittedName>
</protein>
<name>A0A1I3PAR9_9RHOB</name>